<keyword evidence="3" id="KW-1185">Reference proteome</keyword>
<evidence type="ECO:0000259" key="1">
    <source>
        <dbReference type="PROSITE" id="PS50943"/>
    </source>
</evidence>
<dbReference type="CDD" id="cd06529">
    <property type="entry name" value="S24_LexA-like"/>
    <property type="match status" value="1"/>
</dbReference>
<dbReference type="Gene3D" id="1.10.260.40">
    <property type="entry name" value="lambda repressor-like DNA-binding domains"/>
    <property type="match status" value="1"/>
</dbReference>
<dbReference type="InterPro" id="IPR050077">
    <property type="entry name" value="LexA_repressor"/>
</dbReference>
<evidence type="ECO:0000313" key="2">
    <source>
        <dbReference type="EMBL" id="PAU79197.1"/>
    </source>
</evidence>
<dbReference type="GO" id="GO:0003677">
    <property type="term" value="F:DNA binding"/>
    <property type="evidence" value="ECO:0007669"/>
    <property type="project" value="InterPro"/>
</dbReference>
<dbReference type="SMART" id="SM00530">
    <property type="entry name" value="HTH_XRE"/>
    <property type="match status" value="1"/>
</dbReference>
<dbReference type="InterPro" id="IPR036286">
    <property type="entry name" value="LexA/Signal_pep-like_sf"/>
</dbReference>
<gene>
    <name evidence="2" type="ORF">CK498_02180</name>
</gene>
<evidence type="ECO:0000313" key="3">
    <source>
        <dbReference type="Proteomes" id="UP000217771"/>
    </source>
</evidence>
<dbReference type="Proteomes" id="UP000217771">
    <property type="component" value="Unassembled WGS sequence"/>
</dbReference>
<dbReference type="InterPro" id="IPR039418">
    <property type="entry name" value="LexA-like"/>
</dbReference>
<dbReference type="PANTHER" id="PTHR33516:SF2">
    <property type="entry name" value="LEXA REPRESSOR-RELATED"/>
    <property type="match status" value="1"/>
</dbReference>
<dbReference type="InterPro" id="IPR010982">
    <property type="entry name" value="Lambda_DNA-bd_dom_sf"/>
</dbReference>
<dbReference type="SUPFAM" id="SSF47413">
    <property type="entry name" value="lambda repressor-like DNA-binding domains"/>
    <property type="match status" value="1"/>
</dbReference>
<accession>A0A2A2F3G1</accession>
<dbReference type="SUPFAM" id="SSF51306">
    <property type="entry name" value="LexA/Signal peptidase"/>
    <property type="match status" value="1"/>
</dbReference>
<dbReference type="PROSITE" id="PS50943">
    <property type="entry name" value="HTH_CROC1"/>
    <property type="match status" value="1"/>
</dbReference>
<dbReference type="EMBL" id="NSKB01000001">
    <property type="protein sequence ID" value="PAU79197.1"/>
    <property type="molecule type" value="Genomic_DNA"/>
</dbReference>
<feature type="domain" description="HTH cro/C1-type" evidence="1">
    <location>
        <begin position="48"/>
        <end position="103"/>
    </location>
</feature>
<dbReference type="OrthoDB" id="9791537at2"/>
<dbReference type="Gene3D" id="2.10.109.10">
    <property type="entry name" value="Umud Fragment, subunit A"/>
    <property type="match status" value="1"/>
</dbReference>
<dbReference type="Pfam" id="PF13560">
    <property type="entry name" value="HTH_31"/>
    <property type="match status" value="1"/>
</dbReference>
<reference evidence="2 3" key="1">
    <citation type="submission" date="2017-08" db="EMBL/GenBank/DDBJ databases">
        <title>Halomonas alkalisoli sp. nov., isolated from saline alkaline soil.</title>
        <authorList>
            <person name="Wang D."/>
            <person name="Zhang G."/>
        </authorList>
    </citation>
    <scope>NUCLEOTIDE SEQUENCE [LARGE SCALE GENOMIC DNA]</scope>
    <source>
        <strain evidence="2 3">WRN001</strain>
    </source>
</reference>
<dbReference type="CDD" id="cd00093">
    <property type="entry name" value="HTH_XRE"/>
    <property type="match status" value="1"/>
</dbReference>
<organism evidence="2 3">
    <name type="scientific">Halomonas salipaludis</name>
    <dbReference type="NCBI Taxonomy" id="2032625"/>
    <lineage>
        <taxon>Bacteria</taxon>
        <taxon>Pseudomonadati</taxon>
        <taxon>Pseudomonadota</taxon>
        <taxon>Gammaproteobacteria</taxon>
        <taxon>Oceanospirillales</taxon>
        <taxon>Halomonadaceae</taxon>
        <taxon>Halomonas</taxon>
    </lineage>
</organism>
<dbReference type="InterPro" id="IPR015927">
    <property type="entry name" value="Peptidase_S24_S26A/B/C"/>
</dbReference>
<name>A0A2A2F3G1_9GAMM</name>
<dbReference type="PANTHER" id="PTHR33516">
    <property type="entry name" value="LEXA REPRESSOR"/>
    <property type="match status" value="1"/>
</dbReference>
<dbReference type="AlphaFoldDB" id="A0A2A2F3G1"/>
<comment type="caution">
    <text evidence="2">The sequence shown here is derived from an EMBL/GenBank/DDBJ whole genome shotgun (WGS) entry which is preliminary data.</text>
</comment>
<proteinExistence type="predicted"/>
<protein>
    <recommendedName>
        <fullName evidence="1">HTH cro/C1-type domain-containing protein</fullName>
    </recommendedName>
</protein>
<dbReference type="InterPro" id="IPR001387">
    <property type="entry name" value="Cro/C1-type_HTH"/>
</dbReference>
<sequence length="265" mass="29477">MHGLNLGRRFYDTGYASMHNCQREMHLPYASGRAIIASMQKERTKDVLARLIEASGKRPTEVARESGVAQSTLSRILQGKIESPTDRQVQKLAEYFGVTTDQLRGRQPVELADLFSLRTHDLPKSKDVAPAPQAIGLCPEISWVQAGAWTEVCHVERDPEAITWHPRPAGASEQTFVLRVVGESMAPEYLPGTLIYVDPERAPENGKDVVAVMTETGEATFKRLIEEPGHGRMLKALNPAWHEPYIKINGNCRVVGVVVADMRLR</sequence>
<dbReference type="Pfam" id="PF00717">
    <property type="entry name" value="Peptidase_S24"/>
    <property type="match status" value="1"/>
</dbReference>